<organism evidence="1 2">
    <name type="scientific">Zestosphaera tikiterensis</name>
    <dbReference type="NCBI Taxonomy" id="1973259"/>
    <lineage>
        <taxon>Archaea</taxon>
        <taxon>Thermoproteota</taxon>
        <taxon>Thermoprotei</taxon>
        <taxon>Desulfurococcales</taxon>
        <taxon>Desulfurococcaceae</taxon>
        <taxon>Zestosphaera</taxon>
    </lineage>
</organism>
<comment type="caution">
    <text evidence="1">The sequence shown here is derived from an EMBL/GenBank/DDBJ whole genome shotgun (WGS) entry which is preliminary data.</text>
</comment>
<evidence type="ECO:0000313" key="2">
    <source>
        <dbReference type="Proteomes" id="UP000244093"/>
    </source>
</evidence>
<dbReference type="Proteomes" id="UP000244093">
    <property type="component" value="Unassembled WGS sequence"/>
</dbReference>
<evidence type="ECO:0000313" key="1">
    <source>
        <dbReference type="EMBL" id="PUA32152.1"/>
    </source>
</evidence>
<sequence length="93" mass="10259">MNLKGFEEAVFLISLLLIQTLAYMSGLNTHLVVESAQDNKWRMTLFPLLKRGFTAGSWAIPLLKGVTGHLHQSSASKASKLHVGGIVWVVRMP</sequence>
<name>A0A2R7Y5M1_9CREN</name>
<reference evidence="1 2" key="1">
    <citation type="journal article" date="2018" name="Syst. Appl. Microbiol.">
        <title>A new symbiotic nanoarchaeote (Candidatus Nanoclepta minutus) and its host (Zestosphaera tikiterensis gen. nov., sp. nov.) from a New Zealand hot spring.</title>
        <authorList>
            <person name="St John E."/>
            <person name="Liu Y."/>
            <person name="Podar M."/>
            <person name="Stott M.B."/>
            <person name="Meneghin J."/>
            <person name="Chen Z."/>
            <person name="Lagutin K."/>
            <person name="Mitchell K."/>
            <person name="Reysenbach A.L."/>
        </authorList>
    </citation>
    <scope>NUCLEOTIDE SEQUENCE [LARGE SCALE GENOMIC DNA]</scope>
    <source>
        <strain evidence="1">NZ3</strain>
    </source>
</reference>
<dbReference type="EMBL" id="NBVN01000004">
    <property type="protein sequence ID" value="PUA32152.1"/>
    <property type="molecule type" value="Genomic_DNA"/>
</dbReference>
<proteinExistence type="predicted"/>
<accession>A0A2R7Y5M1</accession>
<gene>
    <name evidence="1" type="ORF">B7O98_05630</name>
</gene>
<protein>
    <submittedName>
        <fullName evidence="1">Uncharacterized protein</fullName>
    </submittedName>
</protein>
<dbReference type="AlphaFoldDB" id="A0A2R7Y5M1"/>